<keyword evidence="3" id="KW-1185">Reference proteome</keyword>
<gene>
    <name evidence="2" type="ORF">WOSG25_071360</name>
</gene>
<evidence type="ECO:0000313" key="2">
    <source>
        <dbReference type="EMBL" id="GAK31159.1"/>
    </source>
</evidence>
<evidence type="ECO:0000256" key="1">
    <source>
        <dbReference type="SAM" id="Phobius"/>
    </source>
</evidence>
<evidence type="ECO:0000313" key="3">
    <source>
        <dbReference type="Proteomes" id="UP000030643"/>
    </source>
</evidence>
<dbReference type="AlphaFoldDB" id="A0A069CUJ9"/>
<accession>A0A069CUJ9</accession>
<keyword evidence="1" id="KW-0812">Transmembrane</keyword>
<keyword evidence="1" id="KW-0472">Membrane</keyword>
<name>A0A069CUJ9_WEIOS</name>
<keyword evidence="1" id="KW-1133">Transmembrane helix</keyword>
<reference evidence="3" key="1">
    <citation type="journal article" date="2014" name="Genome Announc.">
        <title>Draft genome sequence of Weissella oryzae SG25T, isolated from fermented rice grains.</title>
        <authorList>
            <person name="Tanizawa Y."/>
            <person name="Fujisawa T."/>
            <person name="Mochizuki T."/>
            <person name="Kaminuma E."/>
            <person name="Suzuki Y."/>
            <person name="Nakamura Y."/>
            <person name="Tohno M."/>
        </authorList>
    </citation>
    <scope>NUCLEOTIDE SEQUENCE [LARGE SCALE GENOMIC DNA]</scope>
    <source>
        <strain evidence="3">DSM 25784 / JCM 18191 / LMG 30913 / SG25</strain>
    </source>
</reference>
<sequence length="42" mass="4931">MRVNDLYSLVSMYGLLFMAIGFIIYWVVESELFSKEQSYEAS</sequence>
<feature type="transmembrane region" description="Helical" evidence="1">
    <location>
        <begin position="6"/>
        <end position="28"/>
    </location>
</feature>
<dbReference type="STRING" id="1329250.WOSG25_071360"/>
<dbReference type="EMBL" id="DF820490">
    <property type="protein sequence ID" value="GAK31159.1"/>
    <property type="molecule type" value="Genomic_DNA"/>
</dbReference>
<dbReference type="Proteomes" id="UP000030643">
    <property type="component" value="Unassembled WGS sequence"/>
</dbReference>
<organism evidence="2 3">
    <name type="scientific">Weissella oryzae (strain DSM 25784 / JCM 18191 / LMG 30913 / SG25)</name>
    <dbReference type="NCBI Taxonomy" id="1329250"/>
    <lineage>
        <taxon>Bacteria</taxon>
        <taxon>Bacillati</taxon>
        <taxon>Bacillota</taxon>
        <taxon>Bacilli</taxon>
        <taxon>Lactobacillales</taxon>
        <taxon>Lactobacillaceae</taxon>
        <taxon>Weissella</taxon>
    </lineage>
</organism>
<protein>
    <submittedName>
        <fullName evidence="2">MATE family transporter</fullName>
    </submittedName>
</protein>
<proteinExistence type="predicted"/>